<evidence type="ECO:0000256" key="9">
    <source>
        <dbReference type="ARBA" id="ARBA00023110"/>
    </source>
</evidence>
<evidence type="ECO:0000256" key="3">
    <source>
        <dbReference type="ARBA" id="ARBA00003697"/>
    </source>
</evidence>
<dbReference type="Pfam" id="PF00160">
    <property type="entry name" value="Pro_isomerase"/>
    <property type="match status" value="1"/>
</dbReference>
<protein>
    <submittedName>
        <fullName evidence="15">Related to Peptidyl-prolyl cis-trans isomerase</fullName>
    </submittedName>
</protein>
<dbReference type="FunFam" id="2.40.100.10:FF:000014">
    <property type="entry name" value="Peptidyl-prolyl cis-trans isomerase cyp65"/>
    <property type="match status" value="1"/>
</dbReference>
<sequence length="571" mass="62503">MGHGKSDRPFLSAAEHSGVYGAHGASSGKAGGLEHDAFHPVSYDCCAISFQPWNIPVCSSDCGIAFELTNLIPFVRKFGTHPVTGKPFDLDDVVRLNFHKNEHGRLHDPVSFKEFGQHSHLVAIRQSGNVFLDDTVQRLNVKAKYMKDLVTDQAFTKADIITVQDPNHPESRNPSSMHHVKEGLKLTQADKGIDSSEQINLDATGSAQKLLTKLRGSAPSETQGTSTSTRASRPSPPAAPTNASKEPTSAYTRNKASGSSTGMAAASFTSSSLTPRTAIERVVLDDEEVMFNHVKTRLREKGYVRLSTNFGPLNLELHCDKAPKTCYNFLQLCKQGKYDDTIFHRNIRGFMIQGGDPTGTGRGGSSIWGHEFRDEYNEPGAFKHDSRGVLSMANKGSGTNGSQFFITYRAVPHLDGKHTVFGRLVDGEKDKTLMALEQVPSEEGTDRPLRKIKILDVLVTADPFEKYQLRQKQSAKANDPNDPDYIRRMEKRKRREADRTTWLGTELPTRAADGSDKKAKEAGLLAGSSTIGKYLNTNAGTKTALSNRGSGDQSNGKKRKTAGGFGDFSGW</sequence>
<comment type="catalytic activity">
    <reaction evidence="1">
        <text>S-ubiquitinyl-[E2 ubiquitin-conjugating enzyme]-L-cysteine + [acceptor protein]-L-lysine = [E2 ubiquitin-conjugating enzyme]-L-cysteine + N(6)-ubiquitinyl-[acceptor protein]-L-lysine.</text>
        <dbReference type="EC" id="2.3.2.27"/>
    </reaction>
</comment>
<evidence type="ECO:0000256" key="1">
    <source>
        <dbReference type="ARBA" id="ARBA00000900"/>
    </source>
</evidence>
<feature type="region of interest" description="Disordered" evidence="12">
    <location>
        <begin position="214"/>
        <end position="271"/>
    </location>
</feature>
<dbReference type="InterPro" id="IPR044666">
    <property type="entry name" value="Cyclophilin_A-like"/>
</dbReference>
<accession>A0A127Z7P5</accession>
<dbReference type="OrthoDB" id="407558at2759"/>
<dbReference type="CDD" id="cd01923">
    <property type="entry name" value="cyclophilin_RING"/>
    <property type="match status" value="1"/>
</dbReference>
<keyword evidence="7" id="KW-0808">Transferase</keyword>
<dbReference type="PANTHER" id="PTHR45625:SF1">
    <property type="entry name" value="RING-TYPE E3 UBIQUITIN-PROTEIN LIGASE PPIL2"/>
    <property type="match status" value="1"/>
</dbReference>
<evidence type="ECO:0000256" key="2">
    <source>
        <dbReference type="ARBA" id="ARBA00000971"/>
    </source>
</evidence>
<dbReference type="PANTHER" id="PTHR45625">
    <property type="entry name" value="PEPTIDYL-PROLYL CIS-TRANS ISOMERASE-RELATED"/>
    <property type="match status" value="1"/>
</dbReference>
<dbReference type="Gene3D" id="2.40.100.10">
    <property type="entry name" value="Cyclophilin-like"/>
    <property type="match status" value="1"/>
</dbReference>
<evidence type="ECO:0000256" key="7">
    <source>
        <dbReference type="ARBA" id="ARBA00022679"/>
    </source>
</evidence>
<feature type="domain" description="PPIase cyclophilin-type" evidence="13">
    <location>
        <begin position="307"/>
        <end position="459"/>
    </location>
</feature>
<dbReference type="PROSITE" id="PS00170">
    <property type="entry name" value="CSA_PPIASE_1"/>
    <property type="match status" value="1"/>
</dbReference>
<dbReference type="PROSITE" id="PS51698">
    <property type="entry name" value="U_BOX"/>
    <property type="match status" value="1"/>
</dbReference>
<keyword evidence="11" id="KW-0539">Nucleus</keyword>
<dbReference type="InterPro" id="IPR003613">
    <property type="entry name" value="Ubox_domain"/>
</dbReference>
<dbReference type="EMBL" id="LK056654">
    <property type="protein sequence ID" value="CDU22140.1"/>
    <property type="molecule type" value="Genomic_DNA"/>
</dbReference>
<dbReference type="FunFam" id="3.30.40.10:FF:000079">
    <property type="entry name" value="Peptidyl-prolyl cis-trans isomerase 2"/>
    <property type="match status" value="1"/>
</dbReference>
<evidence type="ECO:0000313" key="15">
    <source>
        <dbReference type="EMBL" id="CDU22140.1"/>
    </source>
</evidence>
<dbReference type="AlphaFoldDB" id="A0A127Z7P5"/>
<proteinExistence type="inferred from homology"/>
<dbReference type="PRINTS" id="PR00153">
    <property type="entry name" value="CSAPPISMRASE"/>
</dbReference>
<dbReference type="Gene3D" id="3.30.40.10">
    <property type="entry name" value="Zinc/RING finger domain, C3HC4 (zinc finger)"/>
    <property type="match status" value="1"/>
</dbReference>
<dbReference type="GO" id="GO:0006457">
    <property type="term" value="P:protein folding"/>
    <property type="evidence" value="ECO:0007669"/>
    <property type="project" value="InterPro"/>
</dbReference>
<keyword evidence="9" id="KW-0697">Rotamase</keyword>
<evidence type="ECO:0000256" key="8">
    <source>
        <dbReference type="ARBA" id="ARBA00022786"/>
    </source>
</evidence>
<dbReference type="GO" id="GO:0061630">
    <property type="term" value="F:ubiquitin protein ligase activity"/>
    <property type="evidence" value="ECO:0007669"/>
    <property type="project" value="UniProtKB-EC"/>
</dbReference>
<dbReference type="InterPro" id="IPR029000">
    <property type="entry name" value="Cyclophilin-like_dom_sf"/>
</dbReference>
<evidence type="ECO:0000259" key="14">
    <source>
        <dbReference type="PROSITE" id="PS51698"/>
    </source>
</evidence>
<dbReference type="PROSITE" id="PS50072">
    <property type="entry name" value="CSA_PPIASE_2"/>
    <property type="match status" value="1"/>
</dbReference>
<dbReference type="InterPro" id="IPR020892">
    <property type="entry name" value="Cyclophilin-type_PPIase_CS"/>
</dbReference>
<evidence type="ECO:0000256" key="10">
    <source>
        <dbReference type="ARBA" id="ARBA00023235"/>
    </source>
</evidence>
<feature type="region of interest" description="Disordered" evidence="12">
    <location>
        <begin position="490"/>
        <end position="571"/>
    </location>
</feature>
<comment type="similarity">
    <text evidence="6">Belongs to the cyclophilin-type PPIase family. PPIL2 subfamily.</text>
</comment>
<feature type="compositionally biased region" description="Low complexity" evidence="12">
    <location>
        <begin position="256"/>
        <end position="271"/>
    </location>
</feature>
<comment type="catalytic activity">
    <reaction evidence="2">
        <text>[protein]-peptidylproline (omega=180) = [protein]-peptidylproline (omega=0)</text>
        <dbReference type="Rhea" id="RHEA:16237"/>
        <dbReference type="Rhea" id="RHEA-COMP:10747"/>
        <dbReference type="Rhea" id="RHEA-COMP:10748"/>
        <dbReference type="ChEBI" id="CHEBI:83833"/>
        <dbReference type="ChEBI" id="CHEBI:83834"/>
        <dbReference type="EC" id="5.2.1.8"/>
    </reaction>
</comment>
<evidence type="ECO:0000256" key="12">
    <source>
        <dbReference type="SAM" id="MobiDB-lite"/>
    </source>
</evidence>
<dbReference type="GO" id="GO:0000209">
    <property type="term" value="P:protein polyubiquitination"/>
    <property type="evidence" value="ECO:0007669"/>
    <property type="project" value="TreeGrafter"/>
</dbReference>
<keyword evidence="8" id="KW-0833">Ubl conjugation pathway</keyword>
<gene>
    <name evidence="15" type="ORF">SPSC_00770</name>
</gene>
<comment type="function">
    <text evidence="3">May catalyze the cis-trans isomerization of proline imidic peptide bonds in oligopeptides thereby assisting the folding of proteins. May also function as a chaperone, playing a role in intracellular transport of proteins. May also have a protein ubiquitin ligase activity acting as an E3 ubiquitin protein ligase or as a ubiquitin-ubiquitin ligase promoting elongation of ubiquitin chains on proteins.</text>
</comment>
<dbReference type="CDD" id="cd16663">
    <property type="entry name" value="RING-Ubox_PPIL2"/>
    <property type="match status" value="1"/>
</dbReference>
<dbReference type="SUPFAM" id="SSF57850">
    <property type="entry name" value="RING/U-box"/>
    <property type="match status" value="1"/>
</dbReference>
<keyword evidence="10 15" id="KW-0413">Isomerase</keyword>
<dbReference type="GO" id="GO:0003755">
    <property type="term" value="F:peptidyl-prolyl cis-trans isomerase activity"/>
    <property type="evidence" value="ECO:0007669"/>
    <property type="project" value="UniProtKB-KW"/>
</dbReference>
<feature type="compositionally biased region" description="Polar residues" evidence="12">
    <location>
        <begin position="245"/>
        <end position="255"/>
    </location>
</feature>
<dbReference type="InterPro" id="IPR026951">
    <property type="entry name" value="PPIL2_U-box_dom"/>
</dbReference>
<evidence type="ECO:0000259" key="13">
    <source>
        <dbReference type="PROSITE" id="PS50072"/>
    </source>
</evidence>
<organism evidence="15">
    <name type="scientific">Sporisorium scitamineum</name>
    <dbReference type="NCBI Taxonomy" id="49012"/>
    <lineage>
        <taxon>Eukaryota</taxon>
        <taxon>Fungi</taxon>
        <taxon>Dikarya</taxon>
        <taxon>Basidiomycota</taxon>
        <taxon>Ustilaginomycotina</taxon>
        <taxon>Ustilaginomycetes</taxon>
        <taxon>Ustilaginales</taxon>
        <taxon>Ustilaginaceae</taxon>
        <taxon>Sporisorium</taxon>
    </lineage>
</organism>
<dbReference type="GO" id="GO:0071013">
    <property type="term" value="C:catalytic step 2 spliceosome"/>
    <property type="evidence" value="ECO:0007669"/>
    <property type="project" value="TreeGrafter"/>
</dbReference>
<evidence type="ECO:0000256" key="4">
    <source>
        <dbReference type="ARBA" id="ARBA00004123"/>
    </source>
</evidence>
<dbReference type="InterPro" id="IPR002130">
    <property type="entry name" value="Cyclophilin-type_PPIase_dom"/>
</dbReference>
<evidence type="ECO:0000256" key="5">
    <source>
        <dbReference type="ARBA" id="ARBA00004906"/>
    </source>
</evidence>
<dbReference type="InterPro" id="IPR013083">
    <property type="entry name" value="Znf_RING/FYVE/PHD"/>
</dbReference>
<comment type="pathway">
    <text evidence="5">Protein modification; protein ubiquitination.</text>
</comment>
<evidence type="ECO:0000256" key="6">
    <source>
        <dbReference type="ARBA" id="ARBA00007930"/>
    </source>
</evidence>
<evidence type="ECO:0000256" key="11">
    <source>
        <dbReference type="ARBA" id="ARBA00023242"/>
    </source>
</evidence>
<reference evidence="15" key="1">
    <citation type="submission" date="2014-06" db="EMBL/GenBank/DDBJ databases">
        <authorList>
            <person name="Ju J."/>
            <person name="Zhang J."/>
        </authorList>
    </citation>
    <scope>NUCLEOTIDE SEQUENCE</scope>
    <source>
        <strain evidence="15">SscI8</strain>
    </source>
</reference>
<feature type="domain" description="U-box" evidence="14">
    <location>
        <begin position="39"/>
        <end position="113"/>
    </location>
</feature>
<comment type="subcellular location">
    <subcellularLocation>
        <location evidence="4">Nucleus</location>
    </subcellularLocation>
</comment>
<name>A0A127Z7P5_9BASI</name>
<dbReference type="SUPFAM" id="SSF50891">
    <property type="entry name" value="Cyclophilin-like"/>
    <property type="match status" value="1"/>
</dbReference>
<feature type="compositionally biased region" description="Polar residues" evidence="12">
    <location>
        <begin position="527"/>
        <end position="554"/>
    </location>
</feature>